<dbReference type="EMBL" id="BKCJ010009601">
    <property type="protein sequence ID" value="GEU87728.1"/>
    <property type="molecule type" value="Genomic_DNA"/>
</dbReference>
<comment type="caution">
    <text evidence="2">The sequence shown here is derived from an EMBL/GenBank/DDBJ whole genome shotgun (WGS) entry which is preliminary data.</text>
</comment>
<gene>
    <name evidence="2" type="ORF">Tci_059706</name>
</gene>
<feature type="region of interest" description="Disordered" evidence="1">
    <location>
        <begin position="160"/>
        <end position="181"/>
    </location>
</feature>
<name>A0A6L2NN28_TANCI</name>
<accession>A0A6L2NN28</accession>
<organism evidence="2">
    <name type="scientific">Tanacetum cinerariifolium</name>
    <name type="common">Dalmatian daisy</name>
    <name type="synonym">Chrysanthemum cinerariifolium</name>
    <dbReference type="NCBI Taxonomy" id="118510"/>
    <lineage>
        <taxon>Eukaryota</taxon>
        <taxon>Viridiplantae</taxon>
        <taxon>Streptophyta</taxon>
        <taxon>Embryophyta</taxon>
        <taxon>Tracheophyta</taxon>
        <taxon>Spermatophyta</taxon>
        <taxon>Magnoliopsida</taxon>
        <taxon>eudicotyledons</taxon>
        <taxon>Gunneridae</taxon>
        <taxon>Pentapetalae</taxon>
        <taxon>asterids</taxon>
        <taxon>campanulids</taxon>
        <taxon>Asterales</taxon>
        <taxon>Asteraceae</taxon>
        <taxon>Asteroideae</taxon>
        <taxon>Anthemideae</taxon>
        <taxon>Anthemidinae</taxon>
        <taxon>Tanacetum</taxon>
    </lineage>
</organism>
<protein>
    <submittedName>
        <fullName evidence="2">Uncharacterized protein</fullName>
    </submittedName>
</protein>
<reference evidence="2" key="1">
    <citation type="journal article" date="2019" name="Sci. Rep.">
        <title>Draft genome of Tanacetum cinerariifolium, the natural source of mosquito coil.</title>
        <authorList>
            <person name="Yamashiro T."/>
            <person name="Shiraishi A."/>
            <person name="Satake H."/>
            <person name="Nakayama K."/>
        </authorList>
    </citation>
    <scope>NUCLEOTIDE SEQUENCE</scope>
</reference>
<evidence type="ECO:0000313" key="2">
    <source>
        <dbReference type="EMBL" id="GEU87728.1"/>
    </source>
</evidence>
<evidence type="ECO:0000256" key="1">
    <source>
        <dbReference type="SAM" id="MobiDB-lite"/>
    </source>
</evidence>
<proteinExistence type="predicted"/>
<sequence>MINEKLWQMSQYSLVSESNVKGYQFLFRWRYNEFFSFISWENIEILEEHLNIKLTLLVCHLKIIEIGLLDLGHCEPELLHVDFWHISRGKEGLVESSVFDDVKEDLKMVEATSKFQNLLNIGMLVWDEADSETFAKKESMKKAFQDMLHELGEVNPTHVYYNGSRTSKDNEDTSWSTSLKTKRTQKTSSALEML</sequence>
<dbReference type="AlphaFoldDB" id="A0A6L2NN28"/>